<feature type="non-terminal residue" evidence="3">
    <location>
        <position position="1"/>
    </location>
</feature>
<evidence type="ECO:0000313" key="3">
    <source>
        <dbReference type="EMBL" id="EEN45989.1"/>
    </source>
</evidence>
<dbReference type="eggNOG" id="ENOG502QU6Y">
    <property type="taxonomic scope" value="Eukaryota"/>
</dbReference>
<dbReference type="PANTHER" id="PTHR24543:SF291">
    <property type="entry name" value="SMOKE ALARM, ISOFORM D"/>
    <property type="match status" value="1"/>
</dbReference>
<dbReference type="EMBL" id="GG666649">
    <property type="protein sequence ID" value="EEN45989.1"/>
    <property type="molecule type" value="Genomic_DNA"/>
</dbReference>
<dbReference type="FunFam" id="2.60.120.260:FF:000002">
    <property type="entry name" value="Coagulation factor VIII"/>
    <property type="match status" value="1"/>
</dbReference>
<proteinExistence type="predicted"/>
<dbReference type="CDD" id="cd00057">
    <property type="entry name" value="FA58C"/>
    <property type="match status" value="1"/>
</dbReference>
<evidence type="ECO:0000256" key="1">
    <source>
        <dbReference type="ARBA" id="ARBA00023157"/>
    </source>
</evidence>
<feature type="domain" description="F5/8 type C" evidence="2">
    <location>
        <begin position="1"/>
        <end position="147"/>
    </location>
</feature>
<dbReference type="InParanoid" id="C3ZN26"/>
<dbReference type="InterPro" id="IPR000421">
    <property type="entry name" value="FA58C"/>
</dbReference>
<dbReference type="InterPro" id="IPR008979">
    <property type="entry name" value="Galactose-bd-like_sf"/>
</dbReference>
<dbReference type="SUPFAM" id="SSF49785">
    <property type="entry name" value="Galactose-binding domain-like"/>
    <property type="match status" value="1"/>
</dbReference>
<dbReference type="PROSITE" id="PS50022">
    <property type="entry name" value="FA58C_3"/>
    <property type="match status" value="1"/>
</dbReference>
<dbReference type="Pfam" id="PF00754">
    <property type="entry name" value="F5_F8_type_C"/>
    <property type="match status" value="1"/>
</dbReference>
<dbReference type="PROSITE" id="PS01286">
    <property type="entry name" value="FA58C_2"/>
    <property type="match status" value="1"/>
</dbReference>
<reference evidence="3" key="1">
    <citation type="journal article" date="2008" name="Nature">
        <title>The amphioxus genome and the evolution of the chordate karyotype.</title>
        <authorList>
            <consortium name="US DOE Joint Genome Institute (JGI-PGF)"/>
            <person name="Putnam N.H."/>
            <person name="Butts T."/>
            <person name="Ferrier D.E.K."/>
            <person name="Furlong R.F."/>
            <person name="Hellsten U."/>
            <person name="Kawashima T."/>
            <person name="Robinson-Rechavi M."/>
            <person name="Shoguchi E."/>
            <person name="Terry A."/>
            <person name="Yu J.-K."/>
            <person name="Benito-Gutierrez E.L."/>
            <person name="Dubchak I."/>
            <person name="Garcia-Fernandez J."/>
            <person name="Gibson-Brown J.J."/>
            <person name="Grigoriev I.V."/>
            <person name="Horton A.C."/>
            <person name="de Jong P.J."/>
            <person name="Jurka J."/>
            <person name="Kapitonov V.V."/>
            <person name="Kohara Y."/>
            <person name="Kuroki Y."/>
            <person name="Lindquist E."/>
            <person name="Lucas S."/>
            <person name="Osoegawa K."/>
            <person name="Pennacchio L.A."/>
            <person name="Salamov A.A."/>
            <person name="Satou Y."/>
            <person name="Sauka-Spengler T."/>
            <person name="Schmutz J."/>
            <person name="Shin-I T."/>
            <person name="Toyoda A."/>
            <person name="Bronner-Fraser M."/>
            <person name="Fujiyama A."/>
            <person name="Holland L.Z."/>
            <person name="Holland P.W.H."/>
            <person name="Satoh N."/>
            <person name="Rokhsar D.S."/>
        </authorList>
    </citation>
    <scope>NUCLEOTIDE SEQUENCE [LARGE SCALE GENOMIC DNA]</scope>
    <source>
        <strain evidence="3">S238N-H82</strain>
        <tissue evidence="3">Testes</tissue>
    </source>
</reference>
<dbReference type="SMART" id="SM00231">
    <property type="entry name" value="FA58C"/>
    <property type="match status" value="1"/>
</dbReference>
<dbReference type="AlphaFoldDB" id="C3ZN26"/>
<protein>
    <recommendedName>
        <fullName evidence="2">F5/8 type C domain-containing protein</fullName>
    </recommendedName>
</protein>
<evidence type="ECO:0000259" key="2">
    <source>
        <dbReference type="PROSITE" id="PS50022"/>
    </source>
</evidence>
<keyword evidence="1" id="KW-1015">Disulfide bond</keyword>
<dbReference type="PANTHER" id="PTHR24543">
    <property type="entry name" value="MULTICOPPER OXIDASE-RELATED"/>
    <property type="match status" value="1"/>
</dbReference>
<name>C3ZN26_BRAFL</name>
<gene>
    <name evidence="3" type="ORF">BRAFLDRAFT_224918</name>
</gene>
<organism>
    <name type="scientific">Branchiostoma floridae</name>
    <name type="common">Florida lancelet</name>
    <name type="synonym">Amphioxus</name>
    <dbReference type="NCBI Taxonomy" id="7739"/>
    <lineage>
        <taxon>Eukaryota</taxon>
        <taxon>Metazoa</taxon>
        <taxon>Chordata</taxon>
        <taxon>Cephalochordata</taxon>
        <taxon>Leptocardii</taxon>
        <taxon>Amphioxiformes</taxon>
        <taxon>Branchiostomatidae</taxon>
        <taxon>Branchiostoma</taxon>
    </lineage>
</organism>
<accession>C3ZN26</accession>
<dbReference type="Gene3D" id="2.60.120.260">
    <property type="entry name" value="Galactose-binding domain-like"/>
    <property type="match status" value="1"/>
</dbReference>
<sequence length="157" mass="17742">PLGMESGAIPDDSITASSYWAIDHESYRGRLNGVGGVGAWAARTNNFDQWLQVFLGMVNHVTGTIIQGRHHHNDQWVTSYKLQYSIDGISWKTYTGNNGSEKVFPGNNDRSTPVTNLLVNHIDARYVRFLPQSWHNWMSMRVEILGCTMNSKFLLKA</sequence>